<protein>
    <submittedName>
        <fullName evidence="1">Uncharacterized protein</fullName>
    </submittedName>
</protein>
<accession>A0A2P8HCM6</accession>
<name>A0A2P8HCM6_CHINA</name>
<proteinExistence type="predicted"/>
<dbReference type="OrthoDB" id="673841at2"/>
<reference evidence="1 2" key="1">
    <citation type="submission" date="2018-03" db="EMBL/GenBank/DDBJ databases">
        <title>Genomic Encyclopedia of Archaeal and Bacterial Type Strains, Phase II (KMG-II): from individual species to whole genera.</title>
        <authorList>
            <person name="Goeker M."/>
        </authorList>
    </citation>
    <scope>NUCLEOTIDE SEQUENCE [LARGE SCALE GENOMIC DNA]</scope>
    <source>
        <strain evidence="1 2">DSM 24859</strain>
    </source>
</reference>
<sequence>MNMLFYYEELYHAAINRMNKLVGVTGEHKHNLLRRFRNHTPSLLITTEDIDLVTQKIMTSLGAVLCPQAAAEYAGVSKMLEMDMHDNGE</sequence>
<dbReference type="AlphaFoldDB" id="A0A2P8HCM6"/>
<gene>
    <name evidence="1" type="ORF">CLV51_107224</name>
</gene>
<evidence type="ECO:0000313" key="2">
    <source>
        <dbReference type="Proteomes" id="UP000240971"/>
    </source>
</evidence>
<evidence type="ECO:0000313" key="1">
    <source>
        <dbReference type="EMBL" id="PSL43912.1"/>
    </source>
</evidence>
<dbReference type="EMBL" id="PYAW01000007">
    <property type="protein sequence ID" value="PSL43912.1"/>
    <property type="molecule type" value="Genomic_DNA"/>
</dbReference>
<dbReference type="RefSeq" id="WP_106530877.1">
    <property type="nucleotide sequence ID" value="NZ_PYAW01000007.1"/>
</dbReference>
<dbReference type="Proteomes" id="UP000240971">
    <property type="component" value="Unassembled WGS sequence"/>
</dbReference>
<keyword evidence="2" id="KW-1185">Reference proteome</keyword>
<organism evidence="1 2">
    <name type="scientific">Chitinophaga niastensis</name>
    <dbReference type="NCBI Taxonomy" id="536980"/>
    <lineage>
        <taxon>Bacteria</taxon>
        <taxon>Pseudomonadati</taxon>
        <taxon>Bacteroidota</taxon>
        <taxon>Chitinophagia</taxon>
        <taxon>Chitinophagales</taxon>
        <taxon>Chitinophagaceae</taxon>
        <taxon>Chitinophaga</taxon>
    </lineage>
</organism>
<comment type="caution">
    <text evidence="1">The sequence shown here is derived from an EMBL/GenBank/DDBJ whole genome shotgun (WGS) entry which is preliminary data.</text>
</comment>